<protein>
    <submittedName>
        <fullName evidence="1">Uncharacterized protein</fullName>
    </submittedName>
</protein>
<dbReference type="RefSeq" id="WP_050353597.1">
    <property type="nucleotide sequence ID" value="NZ_LGSS01000001.1"/>
</dbReference>
<evidence type="ECO:0000313" key="1">
    <source>
        <dbReference type="EMBL" id="KNF09848.1"/>
    </source>
</evidence>
<dbReference type="AlphaFoldDB" id="A0A0L0WEE3"/>
<reference evidence="2" key="1">
    <citation type="submission" date="2015-07" db="EMBL/GenBank/DDBJ databases">
        <title>Draft genome sequence of the purine-degrading Gottschalkia purinilyticum DSM 1384 (formerly Clostridium purinilyticum).</title>
        <authorList>
            <person name="Poehlein A."/>
            <person name="Schiel-Bengelsdorf B."/>
            <person name="Bengelsdorf F.R."/>
            <person name="Daniel R."/>
            <person name="Duerre P."/>
        </authorList>
    </citation>
    <scope>NUCLEOTIDE SEQUENCE [LARGE SCALE GENOMIC DNA]</scope>
    <source>
        <strain evidence="2">DSM 1384</strain>
    </source>
</reference>
<dbReference type="EMBL" id="LGSS01000001">
    <property type="protein sequence ID" value="KNF09848.1"/>
    <property type="molecule type" value="Genomic_DNA"/>
</dbReference>
<keyword evidence="2" id="KW-1185">Reference proteome</keyword>
<comment type="caution">
    <text evidence="1">The sequence shown here is derived from an EMBL/GenBank/DDBJ whole genome shotgun (WGS) entry which is preliminary data.</text>
</comment>
<evidence type="ECO:0000313" key="2">
    <source>
        <dbReference type="Proteomes" id="UP000037267"/>
    </source>
</evidence>
<dbReference type="STRING" id="1503.CLPU_1c00130"/>
<name>A0A0L0WEE3_GOTPU</name>
<gene>
    <name evidence="1" type="ORF">CLPU_1c00130</name>
</gene>
<accession>A0A0L0WEE3</accession>
<sequence length="115" mass="13618">MDKKKLIQQASLIRKDIDGLGLSKLEKHYLIKNLLRYSPKPTIWQRIQNFFYKRFKISRCEIIAVKSNNRKDMYHCTIKSRETGNVIAECTVFKPPVSLEDTLLVLSVEDIFFYF</sequence>
<dbReference type="Proteomes" id="UP000037267">
    <property type="component" value="Unassembled WGS sequence"/>
</dbReference>
<organism evidence="1 2">
    <name type="scientific">Gottschalkia purinilytica</name>
    <name type="common">Clostridium purinilyticum</name>
    <dbReference type="NCBI Taxonomy" id="1503"/>
    <lineage>
        <taxon>Bacteria</taxon>
        <taxon>Bacillati</taxon>
        <taxon>Bacillota</taxon>
        <taxon>Tissierellia</taxon>
        <taxon>Tissierellales</taxon>
        <taxon>Gottschalkiaceae</taxon>
        <taxon>Gottschalkia</taxon>
    </lineage>
</organism>
<proteinExistence type="predicted"/>